<feature type="transmembrane region" description="Helical" evidence="7">
    <location>
        <begin position="261"/>
        <end position="283"/>
    </location>
</feature>
<evidence type="ECO:0000256" key="6">
    <source>
        <dbReference type="SAM" id="MobiDB-lite"/>
    </source>
</evidence>
<feature type="region of interest" description="Disordered" evidence="6">
    <location>
        <begin position="1"/>
        <end position="96"/>
    </location>
</feature>
<feature type="domain" description="Peroxin/Ferlin" evidence="9">
    <location>
        <begin position="496"/>
        <end position="529"/>
    </location>
</feature>
<dbReference type="OrthoDB" id="5586090at2759"/>
<feature type="region of interest" description="Disordered" evidence="6">
    <location>
        <begin position="591"/>
        <end position="648"/>
    </location>
</feature>
<accession>A0A376B569</accession>
<dbReference type="InterPro" id="IPR006614">
    <property type="entry name" value="Peroxin/Ferlin"/>
</dbReference>
<dbReference type="Pfam" id="PF06398">
    <property type="entry name" value="Pex24p"/>
    <property type="match status" value="1"/>
</dbReference>
<proteinExistence type="predicted"/>
<evidence type="ECO:0000256" key="3">
    <source>
        <dbReference type="ARBA" id="ARBA00022989"/>
    </source>
</evidence>
<feature type="transmembrane region" description="Helical" evidence="7">
    <location>
        <begin position="209"/>
        <end position="241"/>
    </location>
</feature>
<evidence type="ECO:0000256" key="7">
    <source>
        <dbReference type="SAM" id="Phobius"/>
    </source>
</evidence>
<dbReference type="SMART" id="SM00694">
    <property type="entry name" value="DysFC"/>
    <property type="match status" value="1"/>
</dbReference>
<dbReference type="InterPro" id="IPR010482">
    <property type="entry name" value="TECPR1-like_DysF"/>
</dbReference>
<feature type="compositionally biased region" description="Low complexity" evidence="6">
    <location>
        <begin position="48"/>
        <end position="86"/>
    </location>
</feature>
<feature type="domain" description="Peroxin/Ferlin" evidence="8">
    <location>
        <begin position="404"/>
        <end position="471"/>
    </location>
</feature>
<feature type="compositionally biased region" description="Basic and acidic residues" evidence="6">
    <location>
        <begin position="32"/>
        <end position="43"/>
    </location>
</feature>
<sequence>MSNTVAAKNSPLDMSNNSPMTKNSLSNETSTDDIKEQKPDDQSKNTLETSSTQEQPQSSFAANKNNPNTTPAPGNPNNHSESNKNNTPPFESRLIDPSIKKRAVLLDGNRVSNSERLGFNHRAKTNKDRPLRGVLKKNVAVSSLHGSTTAASTTSNNTPSYEIIQSSPLLTSTPPSISRSLIRLYPYLIVFDKVLGLLTWTNDNIWGSVLLLCVYITINLYFQQIITYFGHLTIVILLWLYSMLDKNVGEEMELHPTLDDIIYIVSSVAAKFDLLFSPITVLTTQDIKRVLITTIFLSPFYMLITIFFLPKEKLVLIIGIFFLTYHSSWSKVTRALMWKFKIVRLLAFYITGLDIDGINRFKKRNGGLFSAVHKKLLKTEGYNSIINGTNGGGNGDNDYINNKPIRFTYVLYENQRRWLGIGWKPNMLSYERAAWTDEFLNEAPEPDQFKLPDDSSSGMIWRWVDKTWRLDLTNDGAIQLPSSKPKTTATPNSDEGFIYYDNTWKKPSTEDTYTKYTRRRRWVRTAELIKVSDALLPQPSSAEATTQPQQISVEVGTSSGVATSATSLSSRPVTKRRVSFSSKKNIRVFDEDGSIKEDNDNPERLSSEDDTCNDSDLGKQDSSKKNDSLDDGEDKNKQKMGEQVGKST</sequence>
<feature type="compositionally biased region" description="Basic and acidic residues" evidence="6">
    <location>
        <begin position="591"/>
        <end position="607"/>
    </location>
</feature>
<comment type="subcellular location">
    <subcellularLocation>
        <location evidence="1">Peroxisome membrane</location>
        <topology evidence="1">Multi-pass membrane protein</topology>
    </subcellularLocation>
</comment>
<keyword evidence="11" id="KW-1185">Reference proteome</keyword>
<dbReference type="SMART" id="SM00693">
    <property type="entry name" value="DysFN"/>
    <property type="match status" value="1"/>
</dbReference>
<evidence type="ECO:0000256" key="2">
    <source>
        <dbReference type="ARBA" id="ARBA00022692"/>
    </source>
</evidence>
<feature type="compositionally biased region" description="Basic and acidic residues" evidence="6">
    <location>
        <begin position="616"/>
        <end position="640"/>
    </location>
</feature>
<evidence type="ECO:0000259" key="9">
    <source>
        <dbReference type="SMART" id="SM00694"/>
    </source>
</evidence>
<evidence type="ECO:0000256" key="4">
    <source>
        <dbReference type="ARBA" id="ARBA00023136"/>
    </source>
</evidence>
<evidence type="ECO:0000259" key="8">
    <source>
        <dbReference type="SMART" id="SM00693"/>
    </source>
</evidence>
<evidence type="ECO:0000313" key="10">
    <source>
        <dbReference type="EMBL" id="SSD59280.1"/>
    </source>
</evidence>
<gene>
    <name evidence="10" type="ORF">SCODWIG_01041</name>
</gene>
<dbReference type="AlphaFoldDB" id="A0A376B569"/>
<dbReference type="PANTHER" id="PTHR31679">
    <property type="entry name" value="PEROXISOMAL MEMBRANE PROTEIN PEX30-RELATED"/>
    <property type="match status" value="1"/>
</dbReference>
<dbReference type="GO" id="GO:0005778">
    <property type="term" value="C:peroxisomal membrane"/>
    <property type="evidence" value="ECO:0007669"/>
    <property type="project" value="UniProtKB-SubCell"/>
</dbReference>
<reference evidence="11" key="1">
    <citation type="submission" date="2018-06" db="EMBL/GenBank/DDBJ databases">
        <authorList>
            <person name="Guldener U."/>
        </authorList>
    </citation>
    <scope>NUCLEOTIDE SEQUENCE [LARGE SCALE GENOMIC DNA]</scope>
    <source>
        <strain evidence="11">UTAD17</strain>
    </source>
</reference>
<feature type="compositionally biased region" description="Polar residues" evidence="6">
    <location>
        <begin position="1"/>
        <end position="29"/>
    </location>
</feature>
<dbReference type="GO" id="GO:0007031">
    <property type="term" value="P:peroxisome organization"/>
    <property type="evidence" value="ECO:0007669"/>
    <property type="project" value="UniProtKB-ARBA"/>
</dbReference>
<dbReference type="VEuPathDB" id="FungiDB:SCODWIG_01041"/>
<evidence type="ECO:0000256" key="5">
    <source>
        <dbReference type="ARBA" id="ARBA00023140"/>
    </source>
</evidence>
<keyword evidence="5" id="KW-0576">Peroxisome</keyword>
<keyword evidence="2 7" id="KW-0812">Transmembrane</keyword>
<dbReference type="PANTHER" id="PTHR31679:SF2">
    <property type="entry name" value="PEROXISOMAL MEMBRANE PROTEIN PEX30-RELATED"/>
    <property type="match status" value="1"/>
</dbReference>
<keyword evidence="3 7" id="KW-1133">Transmembrane helix</keyword>
<dbReference type="Proteomes" id="UP000262825">
    <property type="component" value="Unassembled WGS sequence"/>
</dbReference>
<evidence type="ECO:0000313" key="11">
    <source>
        <dbReference type="Proteomes" id="UP000262825"/>
    </source>
</evidence>
<keyword evidence="4 7" id="KW-0472">Membrane</keyword>
<protein>
    <submittedName>
        <fullName evidence="10">Related to Peroxisomal membrane protein PEX30</fullName>
    </submittedName>
</protein>
<organism evidence="10 11">
    <name type="scientific">Saccharomycodes ludwigii</name>
    <dbReference type="NCBI Taxonomy" id="36035"/>
    <lineage>
        <taxon>Eukaryota</taxon>
        <taxon>Fungi</taxon>
        <taxon>Dikarya</taxon>
        <taxon>Ascomycota</taxon>
        <taxon>Saccharomycotina</taxon>
        <taxon>Saccharomycetes</taxon>
        <taxon>Saccharomycodales</taxon>
        <taxon>Saccharomycodaceae</taxon>
        <taxon>Saccharomycodes</taxon>
    </lineage>
</organism>
<dbReference type="EMBL" id="UFAJ01000117">
    <property type="protein sequence ID" value="SSD59280.1"/>
    <property type="molecule type" value="Genomic_DNA"/>
</dbReference>
<dbReference type="InterPro" id="IPR052646">
    <property type="entry name" value="Peroxisomal_PEX28-32"/>
</dbReference>
<feature type="transmembrane region" description="Helical" evidence="7">
    <location>
        <begin position="290"/>
        <end position="308"/>
    </location>
</feature>
<evidence type="ECO:0000256" key="1">
    <source>
        <dbReference type="ARBA" id="ARBA00004585"/>
    </source>
</evidence>
<name>A0A376B569_9ASCO</name>